<evidence type="ECO:0008006" key="3">
    <source>
        <dbReference type="Google" id="ProtNLM"/>
    </source>
</evidence>
<dbReference type="AlphaFoldDB" id="A0AAE4AQN2"/>
<dbReference type="InterPro" id="IPR021927">
    <property type="entry name" value="DUF3540"/>
</dbReference>
<reference evidence="1" key="1">
    <citation type="submission" date="2023-07" db="EMBL/GenBank/DDBJ databases">
        <title>Genomic Encyclopedia of Type Strains, Phase IV (KMG-IV): sequencing the most valuable type-strain genomes for metagenomic binning, comparative biology and taxonomic classification.</title>
        <authorList>
            <person name="Goeker M."/>
        </authorList>
    </citation>
    <scope>NUCLEOTIDE SEQUENCE</scope>
    <source>
        <strain evidence="1">DSM 21202</strain>
    </source>
</reference>
<dbReference type="Pfam" id="PF12059">
    <property type="entry name" value="DUF3540"/>
    <property type="match status" value="1"/>
</dbReference>
<dbReference type="Proteomes" id="UP001229244">
    <property type="component" value="Unassembled WGS sequence"/>
</dbReference>
<evidence type="ECO:0000313" key="1">
    <source>
        <dbReference type="EMBL" id="MDQ0314276.1"/>
    </source>
</evidence>
<name>A0AAE4AQN2_9HYPH</name>
<dbReference type="RefSeq" id="WP_306884049.1">
    <property type="nucleotide sequence ID" value="NZ_JAUSUL010000001.1"/>
</dbReference>
<organism evidence="1 2">
    <name type="scientific">Amorphus orientalis</name>
    <dbReference type="NCBI Taxonomy" id="649198"/>
    <lineage>
        <taxon>Bacteria</taxon>
        <taxon>Pseudomonadati</taxon>
        <taxon>Pseudomonadota</taxon>
        <taxon>Alphaproteobacteria</taxon>
        <taxon>Hyphomicrobiales</taxon>
        <taxon>Amorphaceae</taxon>
        <taxon>Amorphus</taxon>
    </lineage>
</organism>
<sequence>MQVKSGTTLIAEVTEATIGEPAARSQSEFATGQVGEVADRRFRLETEHGPVLARRAVSCLVEPQTGDRVLYVVEEEGRGTILHILSRPDPERQAVTLSNPDGPLRLRGSEVSVETEGSYAVSAGGISLTAPKAELTAKTLTMVGEGLQQVYGRIQTNTRSLETMSERIVTKALDRVEIVDNTDNQMIGTLSVKVSGVMTQASYSTVLVATEDLRMDGKRVTVG</sequence>
<keyword evidence="2" id="KW-1185">Reference proteome</keyword>
<proteinExistence type="predicted"/>
<protein>
    <recommendedName>
        <fullName evidence="3">DUF3540 domain-containing protein</fullName>
    </recommendedName>
</protein>
<accession>A0AAE4AQN2</accession>
<dbReference type="EMBL" id="JAUSUL010000001">
    <property type="protein sequence ID" value="MDQ0314276.1"/>
    <property type="molecule type" value="Genomic_DNA"/>
</dbReference>
<evidence type="ECO:0000313" key="2">
    <source>
        <dbReference type="Proteomes" id="UP001229244"/>
    </source>
</evidence>
<comment type="caution">
    <text evidence="1">The sequence shown here is derived from an EMBL/GenBank/DDBJ whole genome shotgun (WGS) entry which is preliminary data.</text>
</comment>
<gene>
    <name evidence="1" type="ORF">J2S73_000713</name>
</gene>